<gene>
    <name evidence="2" type="ORF">TSPGSL018_19382</name>
</gene>
<evidence type="ECO:0000313" key="2">
    <source>
        <dbReference type="EMBL" id="JAC63956.1"/>
    </source>
</evidence>
<feature type="compositionally biased region" description="Polar residues" evidence="1">
    <location>
        <begin position="52"/>
        <end position="67"/>
    </location>
</feature>
<feature type="region of interest" description="Disordered" evidence="1">
    <location>
        <begin position="26"/>
        <end position="67"/>
    </location>
</feature>
<dbReference type="AlphaFoldDB" id="A0A061R079"/>
<organism evidence="2">
    <name type="scientific">Tetraselmis sp. GSL018</name>
    <dbReference type="NCBI Taxonomy" id="582737"/>
    <lineage>
        <taxon>Eukaryota</taxon>
        <taxon>Viridiplantae</taxon>
        <taxon>Chlorophyta</taxon>
        <taxon>core chlorophytes</taxon>
        <taxon>Chlorodendrophyceae</taxon>
        <taxon>Chlorodendrales</taxon>
        <taxon>Chlorodendraceae</taxon>
        <taxon>Tetraselmis</taxon>
    </lineage>
</organism>
<protein>
    <submittedName>
        <fullName evidence="2">Uncharacterized protein</fullName>
    </submittedName>
</protein>
<proteinExistence type="predicted"/>
<reference evidence="2" key="1">
    <citation type="submission" date="2014-05" db="EMBL/GenBank/DDBJ databases">
        <title>The transcriptome of the halophilic microalga Tetraselmis sp. GSL018 isolated from the Great Salt Lake, Utah.</title>
        <authorList>
            <person name="Jinkerson R.E."/>
            <person name="D'Adamo S."/>
            <person name="Posewitz M.C."/>
        </authorList>
    </citation>
    <scope>NUCLEOTIDE SEQUENCE</scope>
    <source>
        <strain evidence="2">GSL018</strain>
    </source>
</reference>
<evidence type="ECO:0000256" key="1">
    <source>
        <dbReference type="SAM" id="MobiDB-lite"/>
    </source>
</evidence>
<sequence length="238" mass="25511">MKRSSSPDLDDSVKVNAIAKLIAGKNAQQKKTQMLDAAAAPVPVPTKRKSSNRNNSATAGTSTRQAYPVRNSTALGYAFANVENSNGSCGSSDNASASLGRFERLERSIISSRTWQTDAGTLETSSQEAEALGSFPNFEAYQGAMEELLTEEAREGARSSFGESCESGRAFGVDVPSVQAMPAAEGWFSISIAGHQMFPGEATRDGALLVLLDKRPPRMRDAAEWVARQLRESAGRMR</sequence>
<accession>A0A061R079</accession>
<name>A0A061R079_9CHLO</name>
<dbReference type="EMBL" id="GBEZ01022905">
    <property type="protein sequence ID" value="JAC63956.1"/>
    <property type="molecule type" value="Transcribed_RNA"/>
</dbReference>
<feature type="non-terminal residue" evidence="2">
    <location>
        <position position="238"/>
    </location>
</feature>